<dbReference type="RefSeq" id="WP_283231615.1">
    <property type="nucleotide sequence ID" value="NZ_JASGBQ010000027.1"/>
</dbReference>
<dbReference type="AlphaFoldDB" id="A0AAP4BCP6"/>
<sequence>MTTDLIKSGQDMITQTPDIAIEDRLEIIDEYVRKKYLTRLSDMQIMPLGEITPLEEDLIDNVRMYRITEMVYQKDESVMDKFTTVFNTLSTYNASVFFLIDSDGKQANYYLGVRNNEANDSPQKRSTVTLGDTLKQTLIGHFPGVKIENEDRKKIAEISEKIQALNNVASVSVVGSSRRDKDQPQDEFAQGMEKLCLAMSGRPYTAVIIADNKNAWDVQQMRKQYQALYTALSPLQKVQFSDSTSETESRSQSFAEMDGKQKAAMITNAVISIAGTAAGVALGAQVGGALAGTAAMLGGQIGGQAGGQISSFISSLAPAKQISKSTTAGVTTTEENKAVTDMLIMLDEALKKMNEYDSYGLWNVAGYFLSDDMSASEIAASNYRSLMNGDNYGREVSAINSWRSKDQGLIEEYRDLTTYLSRFVHPLFNYGGNIVVTPSTNISGKELGLHLGLPRSTVPGLPVIEHAEFGKEVNTYQLFAKETSNRPEDRITLGRVFDMGLITDKIVELNNKSLNMHTFITGSTGSGKSNTVYQILMELRQDRVPFLVIEPAKGEYKDVFGHLPDVNVFSTNPSIAQLININPFMFPHSIHVLEHIDGLVEIFSVCWPMYDAMPAFFKDAILKSYEAVGWDLGSSSFEGESVAYPDFEVLAEQLDKLITNSDYASEIKSNYRGALLTRVKSLAVGLNKYIFTEEQTPYEKLFDENCILDISRVKSSETKALIMGLMVYILNEYRVDQKTESNNGLRHVTVLEEAHNLLKNTSGSESELIGKSVEMITNTIAEIRTYGEGFIIVDQSPSSVDIAAIKNTNTKIVLRTPEANDREAVGRSMGLSTAQVNEIAKLPSGVAVVYQNNWISPVLTLVDKAKVREVSYQYENPIVIKTAREARTELLCMLLQPWISRDQYKGKILRNDLKALDLSKKVKDHISSCIEQYLFFQGNMIWKTEEIAYLQELVMALLGITDVEFKNIVVGGNPDELRSAISQKTTGMSYREIEEVCCVLTMETGKEGE</sequence>
<dbReference type="Proteomes" id="UP001300383">
    <property type="component" value="Unassembled WGS sequence"/>
</dbReference>
<dbReference type="PANTHER" id="PTHR30121">
    <property type="entry name" value="UNCHARACTERIZED PROTEIN YJGR-RELATED"/>
    <property type="match status" value="1"/>
</dbReference>
<accession>A0AAP4BCP6</accession>
<dbReference type="GO" id="GO:0005524">
    <property type="term" value="F:ATP binding"/>
    <property type="evidence" value="ECO:0007669"/>
    <property type="project" value="UniProtKB-KW"/>
</dbReference>
<evidence type="ECO:0000313" key="2">
    <source>
        <dbReference type="EMBL" id="MDI9243187.1"/>
    </source>
</evidence>
<protein>
    <submittedName>
        <fullName evidence="2">ATP-binding protein</fullName>
    </submittedName>
</protein>
<organism evidence="2 3">
    <name type="scientific">Fusibacillus kribbianus</name>
    <dbReference type="NCBI Taxonomy" id="3044208"/>
    <lineage>
        <taxon>Bacteria</taxon>
        <taxon>Bacillati</taxon>
        <taxon>Bacillota</taxon>
        <taxon>Clostridia</taxon>
        <taxon>Lachnospirales</taxon>
        <taxon>Lachnospiraceae</taxon>
        <taxon>Fusibacillus</taxon>
    </lineage>
</organism>
<keyword evidence="2" id="KW-0067">ATP-binding</keyword>
<name>A0AAP4BCP6_9FIRM</name>
<dbReference type="EMBL" id="JASGBQ010000027">
    <property type="protein sequence ID" value="MDI9243187.1"/>
    <property type="molecule type" value="Genomic_DNA"/>
</dbReference>
<gene>
    <name evidence="2" type="ORF">QJ036_12090</name>
</gene>
<comment type="caution">
    <text evidence="2">The sequence shown here is derived from an EMBL/GenBank/DDBJ whole genome shotgun (WGS) entry which is preliminary data.</text>
</comment>
<keyword evidence="2" id="KW-0547">Nucleotide-binding</keyword>
<feature type="domain" description="Helicase HerA central" evidence="1">
    <location>
        <begin position="508"/>
        <end position="722"/>
    </location>
</feature>
<evidence type="ECO:0000259" key="1">
    <source>
        <dbReference type="Pfam" id="PF01935"/>
    </source>
</evidence>
<dbReference type="SUPFAM" id="SSF52540">
    <property type="entry name" value="P-loop containing nucleoside triphosphate hydrolases"/>
    <property type="match status" value="1"/>
</dbReference>
<dbReference type="Pfam" id="PF01935">
    <property type="entry name" value="DUF87"/>
    <property type="match status" value="1"/>
</dbReference>
<evidence type="ECO:0000313" key="3">
    <source>
        <dbReference type="Proteomes" id="UP001300383"/>
    </source>
</evidence>
<keyword evidence="3" id="KW-1185">Reference proteome</keyword>
<proteinExistence type="predicted"/>
<dbReference type="PANTHER" id="PTHR30121:SF6">
    <property type="entry name" value="SLR6007 PROTEIN"/>
    <property type="match status" value="1"/>
</dbReference>
<dbReference type="InterPro" id="IPR027417">
    <property type="entry name" value="P-loop_NTPase"/>
</dbReference>
<reference evidence="2 3" key="1">
    <citation type="submission" date="2023-05" db="EMBL/GenBank/DDBJ databases">
        <title>[ruminococcus] sp. nov., isolated from a pig farm feces dump.</title>
        <authorList>
            <person name="Chang Y.-H."/>
        </authorList>
    </citation>
    <scope>NUCLEOTIDE SEQUENCE [LARGE SCALE GENOMIC DNA]</scope>
    <source>
        <strain evidence="2 3">YH-rum2234</strain>
    </source>
</reference>
<dbReference type="InterPro" id="IPR002789">
    <property type="entry name" value="HerA_central"/>
</dbReference>
<dbReference type="Gene3D" id="3.40.50.300">
    <property type="entry name" value="P-loop containing nucleotide triphosphate hydrolases"/>
    <property type="match status" value="2"/>
</dbReference>
<dbReference type="InterPro" id="IPR051162">
    <property type="entry name" value="T4SS_component"/>
</dbReference>